<keyword evidence="2" id="KW-1185">Reference proteome</keyword>
<proteinExistence type="predicted"/>
<protein>
    <submittedName>
        <fullName evidence="1">Uncharacterized protein</fullName>
    </submittedName>
</protein>
<evidence type="ECO:0000313" key="1">
    <source>
        <dbReference type="EMBL" id="BAG03112.1"/>
    </source>
</evidence>
<dbReference type="EMBL" id="AP009552">
    <property type="protein sequence ID" value="BAG03112.1"/>
    <property type="molecule type" value="Genomic_DNA"/>
</dbReference>
<sequence>MPLAFCLVSTSNLNYEQLSSFHQNQAWARGLNHLLAKLVDTSVTGKVLYLVSP</sequence>
<organism evidence="1 2">
    <name type="scientific">Microcystis aeruginosa (strain NIES-843 / IAM M-2473)</name>
    <dbReference type="NCBI Taxonomy" id="449447"/>
    <lineage>
        <taxon>Bacteria</taxon>
        <taxon>Bacillati</taxon>
        <taxon>Cyanobacteriota</taxon>
        <taxon>Cyanophyceae</taxon>
        <taxon>Oscillatoriophycideae</taxon>
        <taxon>Chroococcales</taxon>
        <taxon>Microcystaceae</taxon>
        <taxon>Microcystis</taxon>
    </lineage>
</organism>
<dbReference type="STRING" id="449447.MAE_32900"/>
<accession>B0JLT8</accession>
<dbReference type="HOGENOM" id="CLU_3119753_0_0_3"/>
<name>B0JLT8_MICAN</name>
<dbReference type="Proteomes" id="UP000001510">
    <property type="component" value="Chromosome"/>
</dbReference>
<dbReference type="AlphaFoldDB" id="B0JLT8"/>
<dbReference type="PaxDb" id="449447-MAE_32900"/>
<dbReference type="EnsemblBacteria" id="BAG03112">
    <property type="protein sequence ID" value="BAG03112"/>
    <property type="gene ID" value="MAE_32900"/>
</dbReference>
<reference evidence="1 2" key="1">
    <citation type="journal article" date="2007" name="DNA Res.">
        <title>Complete genomic structure of the bloom-forming toxic cyanobacterium Microcystis aeruginosa NIES-843.</title>
        <authorList>
            <person name="Kaneko T."/>
            <person name="Nakajima N."/>
            <person name="Okamoto S."/>
            <person name="Suzuki I."/>
            <person name="Tanabe Y."/>
            <person name="Tamaoki M."/>
            <person name="Nakamura Y."/>
            <person name="Kasai F."/>
            <person name="Watanabe A."/>
            <person name="Kawashima K."/>
            <person name="Kishida Y."/>
            <person name="Ono A."/>
            <person name="Shimizu Y."/>
            <person name="Takahashi C."/>
            <person name="Minami C."/>
            <person name="Fujishiro T."/>
            <person name="Kohara M."/>
            <person name="Katoh M."/>
            <person name="Nakazaki N."/>
            <person name="Nakayama S."/>
            <person name="Yamada M."/>
            <person name="Tabata S."/>
            <person name="Watanabe M.M."/>
        </authorList>
    </citation>
    <scope>NUCLEOTIDE SEQUENCE [LARGE SCALE GENOMIC DNA]</scope>
    <source>
        <strain evidence="2">NIES-843 / IAM M-247</strain>
    </source>
</reference>
<dbReference type="KEGG" id="mar:MAE_32900"/>
<gene>
    <name evidence="1" type="ordered locus">MAE_32900</name>
</gene>
<evidence type="ECO:0000313" key="2">
    <source>
        <dbReference type="Proteomes" id="UP000001510"/>
    </source>
</evidence>